<reference evidence="3" key="1">
    <citation type="submission" date="2022-06" db="EMBL/GenBank/DDBJ databases">
        <title>Aquibacillus sp. a new bacterium isolated from soil saline samples.</title>
        <authorList>
            <person name="Galisteo C."/>
            <person name="De La Haba R."/>
            <person name="Sanchez-Porro C."/>
            <person name="Ventosa A."/>
        </authorList>
    </citation>
    <scope>NUCLEOTIDE SEQUENCE</scope>
    <source>
        <strain evidence="3">3ASR75-54</strain>
    </source>
</reference>
<dbReference type="GO" id="GO:0016853">
    <property type="term" value="F:isomerase activity"/>
    <property type="evidence" value="ECO:0007669"/>
    <property type="project" value="UniProtKB-KW"/>
</dbReference>
<dbReference type="PANTHER" id="PTHR43489:SF7">
    <property type="entry name" value="3-DEHYDRO-D-GULOSIDE 4-EPIMERASE-RELATED"/>
    <property type="match status" value="1"/>
</dbReference>
<evidence type="ECO:0000256" key="1">
    <source>
        <dbReference type="ARBA" id="ARBA00023235"/>
    </source>
</evidence>
<dbReference type="AlphaFoldDB" id="A0A9X4ADY2"/>
<proteinExistence type="predicted"/>
<feature type="domain" description="Xylose isomerase-like TIM barrel" evidence="2">
    <location>
        <begin position="15"/>
        <end position="249"/>
    </location>
</feature>
<dbReference type="InterPro" id="IPR013022">
    <property type="entry name" value="Xyl_isomerase-like_TIM-brl"/>
</dbReference>
<dbReference type="InterPro" id="IPR036237">
    <property type="entry name" value="Xyl_isomerase-like_sf"/>
</dbReference>
<sequence length="254" mass="28674">MRFGVCADINRASEIYKAGYDFIECTVISLVPDDDRQFSELFHQYKESPVPIEACNVFLPGNLKIVGDSVDEDSIRTYLEKALPRVKKIGADTVVFGSGGARTLPIGFERSRGEEQIVQFLNLVADYADDLELTVVIEPLNRKESNIINSVTEGLEFVNKVNRPSIKLLADFYHMDEENESLVNIVVSKEHIRHIHVADTGRLAPGTGHYPYEQFVNTLSTANYDGRISIECSWDDFERESVAALQYLRDTFSK</sequence>
<dbReference type="PANTHER" id="PTHR43489">
    <property type="entry name" value="ISOMERASE"/>
    <property type="match status" value="1"/>
</dbReference>
<dbReference type="Pfam" id="PF01261">
    <property type="entry name" value="AP_endonuc_2"/>
    <property type="match status" value="1"/>
</dbReference>
<keyword evidence="1 3" id="KW-0413">Isomerase</keyword>
<evidence type="ECO:0000313" key="4">
    <source>
        <dbReference type="Proteomes" id="UP001145069"/>
    </source>
</evidence>
<gene>
    <name evidence="3" type="ORF">NC799_03805</name>
</gene>
<keyword evidence="4" id="KW-1185">Reference proteome</keyword>
<dbReference type="EMBL" id="JAMQKC010000002">
    <property type="protein sequence ID" value="MDC3416036.1"/>
    <property type="molecule type" value="Genomic_DNA"/>
</dbReference>
<comment type="caution">
    <text evidence="3">The sequence shown here is derived from an EMBL/GenBank/DDBJ whole genome shotgun (WGS) entry which is preliminary data.</text>
</comment>
<evidence type="ECO:0000259" key="2">
    <source>
        <dbReference type="Pfam" id="PF01261"/>
    </source>
</evidence>
<dbReference type="Gene3D" id="3.20.20.150">
    <property type="entry name" value="Divalent-metal-dependent TIM barrel enzymes"/>
    <property type="match status" value="1"/>
</dbReference>
<accession>A0A9X4ADY2</accession>
<dbReference type="InterPro" id="IPR050417">
    <property type="entry name" value="Sugar_Epim/Isomerase"/>
</dbReference>
<dbReference type="SUPFAM" id="SSF51658">
    <property type="entry name" value="Xylose isomerase-like"/>
    <property type="match status" value="1"/>
</dbReference>
<dbReference type="Proteomes" id="UP001145069">
    <property type="component" value="Unassembled WGS sequence"/>
</dbReference>
<dbReference type="RefSeq" id="WP_272445019.1">
    <property type="nucleotide sequence ID" value="NZ_JAMQKC010000002.1"/>
</dbReference>
<name>A0A9X4ADY2_9BACI</name>
<protein>
    <submittedName>
        <fullName evidence="3">Sugar phosphate isomerase/epimerase</fullName>
    </submittedName>
</protein>
<organism evidence="3 4">
    <name type="scientific">Aquibacillus salsiterrae</name>
    <dbReference type="NCBI Taxonomy" id="2950439"/>
    <lineage>
        <taxon>Bacteria</taxon>
        <taxon>Bacillati</taxon>
        <taxon>Bacillota</taxon>
        <taxon>Bacilli</taxon>
        <taxon>Bacillales</taxon>
        <taxon>Bacillaceae</taxon>
        <taxon>Aquibacillus</taxon>
    </lineage>
</organism>
<evidence type="ECO:0000313" key="3">
    <source>
        <dbReference type="EMBL" id="MDC3416036.1"/>
    </source>
</evidence>